<accession>A0ABW5FVH1</accession>
<feature type="transmembrane region" description="Helical" evidence="8">
    <location>
        <begin position="178"/>
        <end position="197"/>
    </location>
</feature>
<keyword evidence="10" id="KW-1185">Reference proteome</keyword>
<name>A0ABW5FVH1_9PSEU</name>
<feature type="transmembrane region" description="Helical" evidence="8">
    <location>
        <begin position="251"/>
        <end position="273"/>
    </location>
</feature>
<dbReference type="EMBL" id="JBHUKR010000007">
    <property type="protein sequence ID" value="MFD2418229.1"/>
    <property type="molecule type" value="Genomic_DNA"/>
</dbReference>
<evidence type="ECO:0000256" key="7">
    <source>
        <dbReference type="PIRNR" id="PIRNR002744"/>
    </source>
</evidence>
<evidence type="ECO:0000256" key="2">
    <source>
        <dbReference type="ARBA" id="ARBA00008974"/>
    </source>
</evidence>
<evidence type="ECO:0000256" key="3">
    <source>
        <dbReference type="ARBA" id="ARBA00022448"/>
    </source>
</evidence>
<dbReference type="Proteomes" id="UP001597417">
    <property type="component" value="Unassembled WGS sequence"/>
</dbReference>
<feature type="transmembrane region" description="Helical" evidence="8">
    <location>
        <begin position="78"/>
        <end position="97"/>
    </location>
</feature>
<evidence type="ECO:0000256" key="4">
    <source>
        <dbReference type="ARBA" id="ARBA00022692"/>
    </source>
</evidence>
<dbReference type="PIRSF" id="PIRSF002744">
    <property type="entry name" value="Pur-cyt_permease"/>
    <property type="match status" value="1"/>
</dbReference>
<protein>
    <submittedName>
        <fullName evidence="9">Purine-cytosine permease family protein</fullName>
    </submittedName>
</protein>
<dbReference type="Pfam" id="PF02133">
    <property type="entry name" value="Transp_cyt_pur"/>
    <property type="match status" value="1"/>
</dbReference>
<reference evidence="10" key="1">
    <citation type="journal article" date="2019" name="Int. J. Syst. Evol. Microbiol.">
        <title>The Global Catalogue of Microorganisms (GCM) 10K type strain sequencing project: providing services to taxonomists for standard genome sequencing and annotation.</title>
        <authorList>
            <consortium name="The Broad Institute Genomics Platform"/>
            <consortium name="The Broad Institute Genome Sequencing Center for Infectious Disease"/>
            <person name="Wu L."/>
            <person name="Ma J."/>
        </authorList>
    </citation>
    <scope>NUCLEOTIDE SEQUENCE [LARGE SCALE GENOMIC DNA]</scope>
    <source>
        <strain evidence="10">CGMCC 4.7645</strain>
    </source>
</reference>
<evidence type="ECO:0000313" key="9">
    <source>
        <dbReference type="EMBL" id="MFD2418229.1"/>
    </source>
</evidence>
<dbReference type="PANTHER" id="PTHR31806">
    <property type="entry name" value="PURINE-CYTOSINE PERMEASE FCY2-RELATED"/>
    <property type="match status" value="1"/>
</dbReference>
<dbReference type="InterPro" id="IPR001248">
    <property type="entry name" value="Pur-cyt_permease"/>
</dbReference>
<dbReference type="RefSeq" id="WP_378266180.1">
    <property type="nucleotide sequence ID" value="NZ_JBHUKR010000007.1"/>
</dbReference>
<feature type="transmembrane region" description="Helical" evidence="8">
    <location>
        <begin position="152"/>
        <end position="171"/>
    </location>
</feature>
<organism evidence="9 10">
    <name type="scientific">Amycolatopsis pigmentata</name>
    <dbReference type="NCBI Taxonomy" id="450801"/>
    <lineage>
        <taxon>Bacteria</taxon>
        <taxon>Bacillati</taxon>
        <taxon>Actinomycetota</taxon>
        <taxon>Actinomycetes</taxon>
        <taxon>Pseudonocardiales</taxon>
        <taxon>Pseudonocardiaceae</taxon>
        <taxon>Amycolatopsis</taxon>
    </lineage>
</organism>
<dbReference type="InterPro" id="IPR026030">
    <property type="entry name" value="Pur-cyt_permease_Fcy2/21/22"/>
</dbReference>
<keyword evidence="4 8" id="KW-0812">Transmembrane</keyword>
<feature type="transmembrane region" description="Helical" evidence="8">
    <location>
        <begin position="217"/>
        <end position="239"/>
    </location>
</feature>
<evidence type="ECO:0000256" key="8">
    <source>
        <dbReference type="SAM" id="Phobius"/>
    </source>
</evidence>
<sequence length="462" mass="48582">MERNVRTALTEKAFGGRMPSRAGDLVVESHGIAPIPQANRFGRPARLLTVFFAPNLTMTAVFSGTLGAALGLGFGTGLIALLAGTVLGSIPVAYLATWGPLTGTAQLPLARLPFRRGVVLPGLVQWFNSIAWDALVGLFGGDALAQLSGLPFWLAVAIVLVLQCAVGVLGYEVIHRVQAVMTAVIGVFFVVLTIRLLNGHTIVFANTASGADLAGAFVLFSTIALSLAISWASYASDFSRYLPPTTSRPRAFVYTLLGLTLSFGWGEALGLAAGRTLADQTTAGISALLGGGALGAIALAVIALTAVSSNAMNDYSGSLALQTVGVRLRRPLSAVVVTVIAFALILWMHSGELSSKFEDVLLLIGYWIPPFVGVVVLDWWVRTRLGVRFDVLEEVSRPQPGWPALIAFVAGCAAVVPFMNTTIYTGPVASALHGADIAYYVGLVVSGIVYLLIRKVLRTSTS</sequence>
<comment type="similarity">
    <text evidence="2 7">Belongs to the purine-cytosine permease (2.A.39) family.</text>
</comment>
<feature type="transmembrane region" description="Helical" evidence="8">
    <location>
        <begin position="47"/>
        <end position="72"/>
    </location>
</feature>
<feature type="transmembrane region" description="Helical" evidence="8">
    <location>
        <begin position="118"/>
        <end position="140"/>
    </location>
</feature>
<feature type="transmembrane region" description="Helical" evidence="8">
    <location>
        <begin position="360"/>
        <end position="381"/>
    </location>
</feature>
<comment type="subcellular location">
    <subcellularLocation>
        <location evidence="1">Membrane</location>
        <topology evidence="1">Multi-pass membrane protein</topology>
    </subcellularLocation>
</comment>
<proteinExistence type="inferred from homology"/>
<evidence type="ECO:0000256" key="1">
    <source>
        <dbReference type="ARBA" id="ARBA00004141"/>
    </source>
</evidence>
<dbReference type="Gene3D" id="1.10.4160.10">
    <property type="entry name" value="Hydantoin permease"/>
    <property type="match status" value="1"/>
</dbReference>
<dbReference type="PANTHER" id="PTHR31806:SF1">
    <property type="entry name" value="PURINE-CYTOSINE PERMEASE FCY2-RELATED"/>
    <property type="match status" value="1"/>
</dbReference>
<keyword evidence="3 7" id="KW-0813">Transport</keyword>
<feature type="transmembrane region" description="Helical" evidence="8">
    <location>
        <begin position="437"/>
        <end position="453"/>
    </location>
</feature>
<comment type="caution">
    <text evidence="9">The sequence shown here is derived from an EMBL/GenBank/DDBJ whole genome shotgun (WGS) entry which is preliminary data.</text>
</comment>
<feature type="transmembrane region" description="Helical" evidence="8">
    <location>
        <begin position="328"/>
        <end position="348"/>
    </location>
</feature>
<feature type="transmembrane region" description="Helical" evidence="8">
    <location>
        <begin position="402"/>
        <end position="425"/>
    </location>
</feature>
<evidence type="ECO:0000313" key="10">
    <source>
        <dbReference type="Proteomes" id="UP001597417"/>
    </source>
</evidence>
<evidence type="ECO:0000256" key="6">
    <source>
        <dbReference type="ARBA" id="ARBA00023136"/>
    </source>
</evidence>
<feature type="transmembrane region" description="Helical" evidence="8">
    <location>
        <begin position="285"/>
        <end position="307"/>
    </location>
</feature>
<keyword evidence="5 8" id="KW-1133">Transmembrane helix</keyword>
<gene>
    <name evidence="9" type="ORF">ACFSXZ_18045</name>
</gene>
<evidence type="ECO:0000256" key="5">
    <source>
        <dbReference type="ARBA" id="ARBA00022989"/>
    </source>
</evidence>
<keyword evidence="6 7" id="KW-0472">Membrane</keyword>